<evidence type="ECO:0000256" key="1">
    <source>
        <dbReference type="ARBA" id="ARBA00022617"/>
    </source>
</evidence>
<keyword evidence="3" id="KW-0732">Signal</keyword>
<feature type="compositionally biased region" description="Low complexity" evidence="7">
    <location>
        <begin position="139"/>
        <end position="149"/>
    </location>
</feature>
<feature type="region of interest" description="Disordered" evidence="7">
    <location>
        <begin position="347"/>
        <end position="381"/>
    </location>
</feature>
<evidence type="ECO:0000313" key="9">
    <source>
        <dbReference type="EMBL" id="MDC0748208.1"/>
    </source>
</evidence>
<sequence>MRFSWGYPIAVAAAVVACKGGGEKPGEPTPSPAETTSAGAPSAAEAPAAPKEKRKAVAREGSTIARSPSDDVMYVADEDRGVVHVITMPVDVEKPARTVKVPGQPTQVLALADRVLVTIRSEGAIAPGTDLKPEEREASAAPAPTASASVAPVVTKAKGPEKYEKPKTVPSATGPGLLLVMRPDAEKGLVVESRVELPEDAWGVAVTPDESTALVTSAWTHKVSGVEIATGKVRFSVDVGREPRAVVVHPSGKAAYVTHLVGTDLTRIDGIDGEAASARRITLPASPLRTEVGAKSNASLAYSAVLSPDGKKLYVPRHALGGLGPQVWMGVSAVDVLLTTDDTPLAPTRLAGPKMTTPQAAGMATDQETGGAGPRSAPNPFVQPRAVVYRKSTDTLLVASEGTDDLLEFYAGPIDPALFVAARHELRKDPDPKYKVATGCGAPSGIALAADERSAYVFCRATHSMEVVFFDARRNQLMRLGEEPLPAEAALGRRLYYNGSDEVMSGGMGCAGCHPDGRDDGHVWHEVAAVGQHPNFFAGAANIPGWGAENGTNGGFARQTPMLAGRVVYEGPYGWHAESPHLTHRLTNGFLLHRWGDLPYGHDRKELTERAMALRAFLRLGLVPPPRKARELSEEEKKGQEMFLRVETKCAGCHVPEMEYSDRAPYPIYSKLAPPEGFAPDQELGFKTPSLRFVGGTAPYAHDGRFSTLEELIEQNDDRMGNTNQLTKPERAALVAFLRTL</sequence>
<evidence type="ECO:0000313" key="10">
    <source>
        <dbReference type="Proteomes" id="UP001221411"/>
    </source>
</evidence>
<evidence type="ECO:0000256" key="7">
    <source>
        <dbReference type="SAM" id="MobiDB-lite"/>
    </source>
</evidence>
<gene>
    <name evidence="9" type="ORF">POL67_43170</name>
</gene>
<keyword evidence="10" id="KW-1185">Reference proteome</keyword>
<keyword evidence="2 6" id="KW-0479">Metal-binding</keyword>
<dbReference type="PROSITE" id="PS51257">
    <property type="entry name" value="PROKAR_LIPOPROTEIN"/>
    <property type="match status" value="1"/>
</dbReference>
<keyword evidence="5 6" id="KW-0408">Iron</keyword>
<evidence type="ECO:0000256" key="5">
    <source>
        <dbReference type="ARBA" id="ARBA00023004"/>
    </source>
</evidence>
<organism evidence="9 10">
    <name type="scientific">Polyangium mundeleinium</name>
    <dbReference type="NCBI Taxonomy" id="2995306"/>
    <lineage>
        <taxon>Bacteria</taxon>
        <taxon>Pseudomonadati</taxon>
        <taxon>Myxococcota</taxon>
        <taxon>Polyangia</taxon>
        <taxon>Polyangiales</taxon>
        <taxon>Polyangiaceae</taxon>
        <taxon>Polyangium</taxon>
    </lineage>
</organism>
<dbReference type="SUPFAM" id="SSF46626">
    <property type="entry name" value="Cytochrome c"/>
    <property type="match status" value="2"/>
</dbReference>
<feature type="compositionally biased region" description="Low complexity" evidence="7">
    <location>
        <begin position="32"/>
        <end position="49"/>
    </location>
</feature>
<protein>
    <recommendedName>
        <fullName evidence="8">Cytochrome c domain-containing protein</fullName>
    </recommendedName>
</protein>
<evidence type="ECO:0000256" key="2">
    <source>
        <dbReference type="ARBA" id="ARBA00022723"/>
    </source>
</evidence>
<dbReference type="PANTHER" id="PTHR30600:SF10">
    <property type="entry name" value="BLL6722 PROTEIN"/>
    <property type="match status" value="1"/>
</dbReference>
<dbReference type="SUPFAM" id="SSF75011">
    <property type="entry name" value="3-carboxy-cis,cis-mucoante lactonizing enzyme"/>
    <property type="match status" value="1"/>
</dbReference>
<dbReference type="PROSITE" id="PS51007">
    <property type="entry name" value="CYTC"/>
    <property type="match status" value="1"/>
</dbReference>
<proteinExistence type="predicted"/>
<dbReference type="PANTHER" id="PTHR30600">
    <property type="entry name" value="CYTOCHROME C PEROXIDASE-RELATED"/>
    <property type="match status" value="1"/>
</dbReference>
<dbReference type="Proteomes" id="UP001221411">
    <property type="component" value="Unassembled WGS sequence"/>
</dbReference>
<comment type="caution">
    <text evidence="9">The sequence shown here is derived from an EMBL/GenBank/DDBJ whole genome shotgun (WGS) entry which is preliminary data.</text>
</comment>
<dbReference type="InterPro" id="IPR009056">
    <property type="entry name" value="Cyt_c-like_dom"/>
</dbReference>
<dbReference type="RefSeq" id="WP_271927045.1">
    <property type="nucleotide sequence ID" value="NZ_JAQNDO010000001.1"/>
</dbReference>
<feature type="domain" description="Cytochrome c" evidence="8">
    <location>
        <begin position="634"/>
        <end position="741"/>
    </location>
</feature>
<keyword evidence="1 6" id="KW-0349">Heme</keyword>
<dbReference type="Gene3D" id="2.130.10.10">
    <property type="entry name" value="YVTN repeat-like/Quinoprotein amine dehydrogenase"/>
    <property type="match status" value="1"/>
</dbReference>
<evidence type="ECO:0000259" key="8">
    <source>
        <dbReference type="PROSITE" id="PS51007"/>
    </source>
</evidence>
<dbReference type="Gene3D" id="1.10.760.10">
    <property type="entry name" value="Cytochrome c-like domain"/>
    <property type="match status" value="1"/>
</dbReference>
<dbReference type="InterPro" id="IPR036909">
    <property type="entry name" value="Cyt_c-like_dom_sf"/>
</dbReference>
<evidence type="ECO:0000256" key="3">
    <source>
        <dbReference type="ARBA" id="ARBA00022729"/>
    </source>
</evidence>
<reference evidence="9 10" key="1">
    <citation type="submission" date="2022-11" db="EMBL/GenBank/DDBJ databases">
        <title>Minimal conservation of predation-associated metabolite biosynthetic gene clusters underscores biosynthetic potential of Myxococcota including descriptions for ten novel species: Archangium lansinium sp. nov., Myxococcus landrumus sp. nov., Nannocystis bai.</title>
        <authorList>
            <person name="Ahearne A."/>
            <person name="Stevens C."/>
            <person name="Dowd S."/>
        </authorList>
    </citation>
    <scope>NUCLEOTIDE SEQUENCE [LARGE SCALE GENOMIC DNA]</scope>
    <source>
        <strain evidence="9 10">RJM3</strain>
    </source>
</reference>
<keyword evidence="4" id="KW-0560">Oxidoreductase</keyword>
<dbReference type="InterPro" id="IPR051395">
    <property type="entry name" value="Cytochrome_c_Peroxidase/MauG"/>
</dbReference>
<feature type="region of interest" description="Disordered" evidence="7">
    <location>
        <begin position="19"/>
        <end position="64"/>
    </location>
</feature>
<feature type="region of interest" description="Disordered" evidence="7">
    <location>
        <begin position="127"/>
        <end position="149"/>
    </location>
</feature>
<evidence type="ECO:0000256" key="4">
    <source>
        <dbReference type="ARBA" id="ARBA00023002"/>
    </source>
</evidence>
<dbReference type="InterPro" id="IPR015943">
    <property type="entry name" value="WD40/YVTN_repeat-like_dom_sf"/>
</dbReference>
<dbReference type="EMBL" id="JAQNDO010000001">
    <property type="protein sequence ID" value="MDC0748208.1"/>
    <property type="molecule type" value="Genomic_DNA"/>
</dbReference>
<name>A0ABT5F280_9BACT</name>
<evidence type="ECO:0000256" key="6">
    <source>
        <dbReference type="PROSITE-ProRule" id="PRU00433"/>
    </source>
</evidence>
<accession>A0ABT5F280</accession>